<organism evidence="1 2">
    <name type="scientific">Neolentinus lepideus HHB14362 ss-1</name>
    <dbReference type="NCBI Taxonomy" id="1314782"/>
    <lineage>
        <taxon>Eukaryota</taxon>
        <taxon>Fungi</taxon>
        <taxon>Dikarya</taxon>
        <taxon>Basidiomycota</taxon>
        <taxon>Agaricomycotina</taxon>
        <taxon>Agaricomycetes</taxon>
        <taxon>Gloeophyllales</taxon>
        <taxon>Gloeophyllaceae</taxon>
        <taxon>Neolentinus</taxon>
    </lineage>
</organism>
<dbReference type="Proteomes" id="UP000076761">
    <property type="component" value="Unassembled WGS sequence"/>
</dbReference>
<protein>
    <submittedName>
        <fullName evidence="1">Uncharacterized protein</fullName>
    </submittedName>
</protein>
<keyword evidence="2" id="KW-1185">Reference proteome</keyword>
<name>A0A165P4Z0_9AGAM</name>
<proteinExistence type="predicted"/>
<accession>A0A165P4Z0</accession>
<dbReference type="EMBL" id="KV425619">
    <property type="protein sequence ID" value="KZT20526.1"/>
    <property type="molecule type" value="Genomic_DNA"/>
</dbReference>
<gene>
    <name evidence="1" type="ORF">NEOLEDRAFT_842583</name>
</gene>
<sequence length="366" mass="41618">MKAIGIRLLQGILRSIAEDPATQPAIFEALWLPLSVSWGELAGDLFFGYSGLQLKIPLPWSISDSADKCLSQNTPLRLQLLQGPSAPTFTELHSDSFRLLGRFMHEWNAVIDGNELACSVREQYYCFPQAIQRRWLHHLCARLADMYLGSPEVPDIVRIVTQKDRDCCDAMLDILRHQQGDVTEIDNEYLPRHDTDSLFSFEFGLRSIIKVTLHGVGDDDGHKLSKSIWRVPGSRPGQYAIRDHPRKVRVKAQELLIGDWNSLRWVHSTDLSASDQCYKLIIGGLDSRGRPLYVASIQSRTEPIHICLVGADGENFQMQHKRDLAEWNHQQDQGFDPLLYVLASRRLPKDRKNDANGRMYKAIGIH</sequence>
<evidence type="ECO:0000313" key="1">
    <source>
        <dbReference type="EMBL" id="KZT20526.1"/>
    </source>
</evidence>
<reference evidence="1 2" key="1">
    <citation type="journal article" date="2016" name="Mol. Biol. Evol.">
        <title>Comparative Genomics of Early-Diverging Mushroom-Forming Fungi Provides Insights into the Origins of Lignocellulose Decay Capabilities.</title>
        <authorList>
            <person name="Nagy L.G."/>
            <person name="Riley R."/>
            <person name="Tritt A."/>
            <person name="Adam C."/>
            <person name="Daum C."/>
            <person name="Floudas D."/>
            <person name="Sun H."/>
            <person name="Yadav J.S."/>
            <person name="Pangilinan J."/>
            <person name="Larsson K.H."/>
            <person name="Matsuura K."/>
            <person name="Barry K."/>
            <person name="Labutti K."/>
            <person name="Kuo R."/>
            <person name="Ohm R.A."/>
            <person name="Bhattacharya S.S."/>
            <person name="Shirouzu T."/>
            <person name="Yoshinaga Y."/>
            <person name="Martin F.M."/>
            <person name="Grigoriev I.V."/>
            <person name="Hibbett D.S."/>
        </authorList>
    </citation>
    <scope>NUCLEOTIDE SEQUENCE [LARGE SCALE GENOMIC DNA]</scope>
    <source>
        <strain evidence="1 2">HHB14362 ss-1</strain>
    </source>
</reference>
<dbReference type="OrthoDB" id="3066495at2759"/>
<dbReference type="AlphaFoldDB" id="A0A165P4Z0"/>
<dbReference type="InParanoid" id="A0A165P4Z0"/>
<evidence type="ECO:0000313" key="2">
    <source>
        <dbReference type="Proteomes" id="UP000076761"/>
    </source>
</evidence>